<dbReference type="EMBL" id="PJNI01000019">
    <property type="protein sequence ID" value="PKR79725.1"/>
    <property type="molecule type" value="Genomic_DNA"/>
</dbReference>
<organism evidence="2 3">
    <name type="scientific">Brumimicrobium salinarum</name>
    <dbReference type="NCBI Taxonomy" id="2058658"/>
    <lineage>
        <taxon>Bacteria</taxon>
        <taxon>Pseudomonadati</taxon>
        <taxon>Bacteroidota</taxon>
        <taxon>Flavobacteriia</taxon>
        <taxon>Flavobacteriales</taxon>
        <taxon>Crocinitomicaceae</taxon>
        <taxon>Brumimicrobium</taxon>
    </lineage>
</organism>
<keyword evidence="3" id="KW-1185">Reference proteome</keyword>
<dbReference type="OrthoDB" id="1467745at2"/>
<dbReference type="Proteomes" id="UP000236654">
    <property type="component" value="Unassembled WGS sequence"/>
</dbReference>
<protein>
    <submittedName>
        <fullName evidence="2">Uncharacterized protein</fullName>
    </submittedName>
</protein>
<feature type="transmembrane region" description="Helical" evidence="1">
    <location>
        <begin position="70"/>
        <end position="94"/>
    </location>
</feature>
<keyword evidence="1" id="KW-0472">Membrane</keyword>
<dbReference type="RefSeq" id="WP_101335551.1">
    <property type="nucleotide sequence ID" value="NZ_PJNI01000019.1"/>
</dbReference>
<comment type="caution">
    <text evidence="2">The sequence shown here is derived from an EMBL/GenBank/DDBJ whole genome shotgun (WGS) entry which is preliminary data.</text>
</comment>
<gene>
    <name evidence="2" type="ORF">CW751_13450</name>
</gene>
<accession>A0A2I0QZF9</accession>
<keyword evidence="1" id="KW-0812">Transmembrane</keyword>
<sequence length="98" mass="11379">MSKKKALCMQCREWSTNTKVCEHCGYIISQEIKDDIKREEELKLNPPKPPSKLKKAMEYLRTSKNPLLKVLYYVLMGIWMFYAGIVMLIMYLAASVVG</sequence>
<dbReference type="AlphaFoldDB" id="A0A2I0QZF9"/>
<evidence type="ECO:0000256" key="1">
    <source>
        <dbReference type="SAM" id="Phobius"/>
    </source>
</evidence>
<name>A0A2I0QZF9_9FLAO</name>
<proteinExistence type="predicted"/>
<reference evidence="2 3" key="1">
    <citation type="submission" date="2017-12" db="EMBL/GenBank/DDBJ databases">
        <title>The draft genome sequence of Brumimicrobium saltpan LHR20.</title>
        <authorList>
            <person name="Do Z.-J."/>
            <person name="Luo H.-R."/>
        </authorList>
    </citation>
    <scope>NUCLEOTIDE SEQUENCE [LARGE SCALE GENOMIC DNA]</scope>
    <source>
        <strain evidence="2 3">LHR20</strain>
    </source>
</reference>
<keyword evidence="1" id="KW-1133">Transmembrane helix</keyword>
<evidence type="ECO:0000313" key="2">
    <source>
        <dbReference type="EMBL" id="PKR79725.1"/>
    </source>
</evidence>
<evidence type="ECO:0000313" key="3">
    <source>
        <dbReference type="Proteomes" id="UP000236654"/>
    </source>
</evidence>